<evidence type="ECO:0000313" key="2">
    <source>
        <dbReference type="EMBL" id="KAE8395573.1"/>
    </source>
</evidence>
<evidence type="ECO:0000256" key="1">
    <source>
        <dbReference type="SAM" id="MobiDB-lite"/>
    </source>
</evidence>
<feature type="compositionally biased region" description="Low complexity" evidence="1">
    <location>
        <begin position="470"/>
        <end position="496"/>
    </location>
</feature>
<feature type="region of interest" description="Disordered" evidence="1">
    <location>
        <begin position="470"/>
        <end position="508"/>
    </location>
</feature>
<evidence type="ECO:0008006" key="3">
    <source>
        <dbReference type="Google" id="ProtNLM"/>
    </source>
</evidence>
<sequence length="678" mass="75069">MSAHLPIKRKPLVLPPQETGVIRPTPPRPRSSNGKTSPHPVPPPLRPTTSNGRPSELYPTPTSTPPPPYYYDYPPSPNVPPIPQSATPTPQTHLRPPLHTALSTPSLRTHKSTPNLRPPPRSTTDLPAPAPAPNAIQKAYGEVSHFLGGLIAHPTESTRHHTILRHSHGIVFYRGPPTSIAISIFSDTPLPADRTYYLQSRGWTGKTGMRAKALFRLTDDWLDVTPSFALRPNQVEPGDERAWQRDINKFRKKAPSKLLSHKLRETVVARIPTEAGDGYFQLNLCQNGKKKKVLCSSPVFRVLSTSLDPSSLRGASLSTMPLEVGAMVLGMYAQTAARAAVNPVTAKVSNKLAGYKPSAVKQTAVKTVYSASGMEESVNRMRARHTHGPSSNEAESSAREVQEHQQAATLEMGPQHPFPMDFKARAQSHVHTERDPVDMPRYTLVKVPDTVLDRLRGYFLAWTRFDLDQSPPTQTQTPYTPTSPYTPYHPQTPTYQAYSPKPQTEPQAQKSHWYPTIISLHPLDPTHQTRVNLSQAMQKTTTLRFLDEVHLPPLAKVQVRVMCFLRADIPPPSPSGMTEKDLLVAREAAAEAEMLADTCDVDYAQALLDHPAWGPEGSGGSDRQGSWVGRTVEGMENARMRAEKMVDKVPLHWIGVRSPSAEVRDRQVEVNGFYIVRG</sequence>
<dbReference type="Proteomes" id="UP000326877">
    <property type="component" value="Unassembled WGS sequence"/>
</dbReference>
<protein>
    <recommendedName>
        <fullName evidence="3">LipA and NB-ARC domain protein</fullName>
    </recommendedName>
</protein>
<dbReference type="OrthoDB" id="276388at2759"/>
<dbReference type="EMBL" id="ML735218">
    <property type="protein sequence ID" value="KAE8395573.1"/>
    <property type="molecule type" value="Genomic_DNA"/>
</dbReference>
<accession>A0A5N7CPX8</accession>
<dbReference type="AlphaFoldDB" id="A0A5N7CPX8"/>
<gene>
    <name evidence="2" type="ORF">BDV23DRAFT_168730</name>
</gene>
<feature type="compositionally biased region" description="Basic residues" evidence="1">
    <location>
        <begin position="1"/>
        <end position="11"/>
    </location>
</feature>
<organism evidence="2">
    <name type="scientific">Petromyces alliaceus</name>
    <name type="common">Aspergillus alliaceus</name>
    <dbReference type="NCBI Taxonomy" id="209559"/>
    <lineage>
        <taxon>Eukaryota</taxon>
        <taxon>Fungi</taxon>
        <taxon>Dikarya</taxon>
        <taxon>Ascomycota</taxon>
        <taxon>Pezizomycotina</taxon>
        <taxon>Eurotiomycetes</taxon>
        <taxon>Eurotiomycetidae</taxon>
        <taxon>Eurotiales</taxon>
        <taxon>Aspergillaceae</taxon>
        <taxon>Aspergillus</taxon>
        <taxon>Aspergillus subgen. Circumdati</taxon>
    </lineage>
</organism>
<feature type="region of interest" description="Disordered" evidence="1">
    <location>
        <begin position="379"/>
        <end position="406"/>
    </location>
</feature>
<name>A0A5N7CPX8_PETAA</name>
<feature type="compositionally biased region" description="Polar residues" evidence="1">
    <location>
        <begin position="101"/>
        <end position="115"/>
    </location>
</feature>
<feature type="region of interest" description="Disordered" evidence="1">
    <location>
        <begin position="1"/>
        <end position="133"/>
    </location>
</feature>
<proteinExistence type="predicted"/>
<reference evidence="2" key="1">
    <citation type="submission" date="2019-04" db="EMBL/GenBank/DDBJ databases">
        <title>Friends and foes A comparative genomics studyof 23 Aspergillus species from section Flavi.</title>
        <authorList>
            <consortium name="DOE Joint Genome Institute"/>
            <person name="Kjaerbolling I."/>
            <person name="Vesth T."/>
            <person name="Frisvad J.C."/>
            <person name="Nybo J.L."/>
            <person name="Theobald S."/>
            <person name="Kildgaard S."/>
            <person name="Isbrandt T."/>
            <person name="Kuo A."/>
            <person name="Sato A."/>
            <person name="Lyhne E.K."/>
            <person name="Kogle M.E."/>
            <person name="Wiebenga A."/>
            <person name="Kun R.S."/>
            <person name="Lubbers R.J."/>
            <person name="Makela M.R."/>
            <person name="Barry K."/>
            <person name="Chovatia M."/>
            <person name="Clum A."/>
            <person name="Daum C."/>
            <person name="Haridas S."/>
            <person name="He G."/>
            <person name="LaButti K."/>
            <person name="Lipzen A."/>
            <person name="Mondo S."/>
            <person name="Riley R."/>
            <person name="Salamov A."/>
            <person name="Simmons B.A."/>
            <person name="Magnuson J.K."/>
            <person name="Henrissat B."/>
            <person name="Mortensen U.H."/>
            <person name="Larsen T.O."/>
            <person name="Devries R.P."/>
            <person name="Grigoriev I.V."/>
            <person name="Machida M."/>
            <person name="Baker S.E."/>
            <person name="Andersen M.R."/>
        </authorList>
    </citation>
    <scope>NUCLEOTIDE SEQUENCE [LARGE SCALE GENOMIC DNA]</scope>
    <source>
        <strain evidence="2">IBT 14317</strain>
    </source>
</reference>
<dbReference type="PRINTS" id="PR01217">
    <property type="entry name" value="PRICHEXTENSN"/>
</dbReference>
<feature type="compositionally biased region" description="Pro residues" evidence="1">
    <location>
        <begin position="62"/>
        <end position="83"/>
    </location>
</feature>